<keyword evidence="6" id="KW-0862">Zinc</keyword>
<evidence type="ECO:0000259" key="12">
    <source>
        <dbReference type="Pfam" id="PF24621"/>
    </source>
</evidence>
<feature type="domain" description="3-dehydroquinate synthase C-terminal" evidence="12">
    <location>
        <begin position="173"/>
        <end position="316"/>
    </location>
</feature>
<dbReference type="NCBIfam" id="TIGR01357">
    <property type="entry name" value="aroB"/>
    <property type="match status" value="1"/>
</dbReference>
<protein>
    <recommendedName>
        <fullName evidence="10">3-dehydroquinate synthase</fullName>
        <ecNumber evidence="10">4.2.3.4</ecNumber>
    </recommendedName>
</protein>
<evidence type="ECO:0000313" key="14">
    <source>
        <dbReference type="Proteomes" id="UP001297092"/>
    </source>
</evidence>
<keyword evidence="5" id="KW-0547">Nucleotide-binding</keyword>
<keyword evidence="8 13" id="KW-0456">Lyase</keyword>
<dbReference type="InterPro" id="IPR050071">
    <property type="entry name" value="Dehydroquinate_synthase"/>
</dbReference>
<name>A0ABS5SA75_9FLAO</name>
<dbReference type="InterPro" id="IPR056179">
    <property type="entry name" value="DHQS_C"/>
</dbReference>
<comment type="cofactor">
    <cofactor evidence="2">
        <name>Co(2+)</name>
        <dbReference type="ChEBI" id="CHEBI:48828"/>
    </cofactor>
</comment>
<dbReference type="PANTHER" id="PTHR43622:SF1">
    <property type="entry name" value="3-DEHYDROQUINATE SYNTHASE"/>
    <property type="match status" value="1"/>
</dbReference>
<dbReference type="PIRSF" id="PIRSF001455">
    <property type="entry name" value="DHQ_synth"/>
    <property type="match status" value="1"/>
</dbReference>
<dbReference type="PANTHER" id="PTHR43622">
    <property type="entry name" value="3-DEHYDROQUINATE SYNTHASE"/>
    <property type="match status" value="1"/>
</dbReference>
<keyword evidence="4" id="KW-0479">Metal-binding</keyword>
<feature type="domain" description="3-dehydroquinate synthase N-terminal" evidence="11">
    <location>
        <begin position="59"/>
        <end position="170"/>
    </location>
</feature>
<comment type="caution">
    <text evidence="13">The sequence shown here is derived from an EMBL/GenBank/DDBJ whole genome shotgun (WGS) entry which is preliminary data.</text>
</comment>
<dbReference type="SUPFAM" id="SSF56796">
    <property type="entry name" value="Dehydroquinate synthase-like"/>
    <property type="match status" value="1"/>
</dbReference>
<dbReference type="Pfam" id="PF01761">
    <property type="entry name" value="DHQ_synthase"/>
    <property type="match status" value="1"/>
</dbReference>
<evidence type="ECO:0000259" key="11">
    <source>
        <dbReference type="Pfam" id="PF01761"/>
    </source>
</evidence>
<evidence type="ECO:0000256" key="4">
    <source>
        <dbReference type="ARBA" id="ARBA00022723"/>
    </source>
</evidence>
<evidence type="ECO:0000313" key="13">
    <source>
        <dbReference type="EMBL" id="MBT0608755.1"/>
    </source>
</evidence>
<evidence type="ECO:0000256" key="8">
    <source>
        <dbReference type="ARBA" id="ARBA00023239"/>
    </source>
</evidence>
<dbReference type="EMBL" id="JAHCTB010000004">
    <property type="protein sequence ID" value="MBT0608755.1"/>
    <property type="molecule type" value="Genomic_DNA"/>
</dbReference>
<dbReference type="RefSeq" id="WP_214113694.1">
    <property type="nucleotide sequence ID" value="NZ_JAHCTB010000004.1"/>
</dbReference>
<evidence type="ECO:0000256" key="3">
    <source>
        <dbReference type="ARBA" id="ARBA00003485"/>
    </source>
</evidence>
<dbReference type="InterPro" id="IPR016037">
    <property type="entry name" value="DHQ_synth_AroB"/>
</dbReference>
<keyword evidence="14" id="KW-1185">Reference proteome</keyword>
<dbReference type="GO" id="GO:0003856">
    <property type="term" value="F:3-dehydroquinate synthase activity"/>
    <property type="evidence" value="ECO:0007669"/>
    <property type="project" value="UniProtKB-EC"/>
</dbReference>
<keyword evidence="9" id="KW-0170">Cobalt</keyword>
<evidence type="ECO:0000256" key="10">
    <source>
        <dbReference type="NCBIfam" id="TIGR01357"/>
    </source>
</evidence>
<dbReference type="InterPro" id="IPR030963">
    <property type="entry name" value="DHQ_synth_fam"/>
</dbReference>
<dbReference type="Gene3D" id="3.40.50.1970">
    <property type="match status" value="1"/>
</dbReference>
<organism evidence="13 14">
    <name type="scientific">Aequorivita echinoideorum</name>
    <dbReference type="NCBI Taxonomy" id="1549647"/>
    <lineage>
        <taxon>Bacteria</taxon>
        <taxon>Pseudomonadati</taxon>
        <taxon>Bacteroidota</taxon>
        <taxon>Flavobacteriia</taxon>
        <taxon>Flavobacteriales</taxon>
        <taxon>Flavobacteriaceae</taxon>
        <taxon>Aequorivita</taxon>
    </lineage>
</organism>
<accession>A0ABS5SA75</accession>
<sequence length="353" mass="40368">MDIEKGTVLKNEEGWLALEKFLLKKKPSKIFILADENTNMLCTPLFKNKLKIKIQFEVLTIPTGEKYKNIDSCLTIWEKLSEKNADRNSLIINLGGGMITDIGGFIASTFKRGIEFLNIPTSLLAMVDASVGGKNGVDLGPVKNQIGVINNPLFVLVEMDFLKTLPKEQLLSGWVEMLKHGLIYSEKYWNEMQSLNFENNEALENGIWESIRIKKEIVQKDPFEKNERKTLNYGHTLGHAIEAYFLENAEKSTLLHGEAIAIGIILATYISHKELNFPKDKLNEIAHHFQSYFPKQSFFEEDIAKILKFLIFDKKNQNGKVLFVLLKDIGNYRTDCVVPNSTIFKAFDFYKNF</sequence>
<dbReference type="Pfam" id="PF24621">
    <property type="entry name" value="DHQS_C"/>
    <property type="match status" value="1"/>
</dbReference>
<keyword evidence="7" id="KW-0520">NAD</keyword>
<reference evidence="13 14" key="1">
    <citation type="submission" date="2021-05" db="EMBL/GenBank/DDBJ databases">
        <title>Aequorivita echinoideorum JCM 30378 genome.</title>
        <authorList>
            <person name="Zhang H."/>
            <person name="Li C."/>
        </authorList>
    </citation>
    <scope>NUCLEOTIDE SEQUENCE [LARGE SCALE GENOMIC DNA]</scope>
    <source>
        <strain evidence="13 14">JCM30378</strain>
    </source>
</reference>
<dbReference type="InterPro" id="IPR030960">
    <property type="entry name" value="DHQS/DOIS_N"/>
</dbReference>
<evidence type="ECO:0000256" key="7">
    <source>
        <dbReference type="ARBA" id="ARBA00023027"/>
    </source>
</evidence>
<gene>
    <name evidence="13" type="primary">aroB</name>
    <name evidence="13" type="ORF">KIV10_11225</name>
</gene>
<dbReference type="Gene3D" id="1.20.1090.10">
    <property type="entry name" value="Dehydroquinate synthase-like - alpha domain"/>
    <property type="match status" value="1"/>
</dbReference>
<evidence type="ECO:0000256" key="6">
    <source>
        <dbReference type="ARBA" id="ARBA00022833"/>
    </source>
</evidence>
<evidence type="ECO:0000256" key="1">
    <source>
        <dbReference type="ARBA" id="ARBA00001911"/>
    </source>
</evidence>
<evidence type="ECO:0000256" key="9">
    <source>
        <dbReference type="ARBA" id="ARBA00023285"/>
    </source>
</evidence>
<dbReference type="CDD" id="cd08195">
    <property type="entry name" value="DHQS"/>
    <property type="match status" value="1"/>
</dbReference>
<evidence type="ECO:0000256" key="2">
    <source>
        <dbReference type="ARBA" id="ARBA00001941"/>
    </source>
</evidence>
<comment type="function">
    <text evidence="3">Catalyzes the conversion of 3-deoxy-D-arabino-heptulosonate 7-phosphate (DAHP) to dehydroquinate (DHQ).</text>
</comment>
<dbReference type="EC" id="4.2.3.4" evidence="10"/>
<dbReference type="Proteomes" id="UP001297092">
    <property type="component" value="Unassembled WGS sequence"/>
</dbReference>
<evidence type="ECO:0000256" key="5">
    <source>
        <dbReference type="ARBA" id="ARBA00022741"/>
    </source>
</evidence>
<proteinExistence type="predicted"/>
<comment type="cofactor">
    <cofactor evidence="1">
        <name>NAD(+)</name>
        <dbReference type="ChEBI" id="CHEBI:57540"/>
    </cofactor>
</comment>